<dbReference type="GO" id="GO:0006281">
    <property type="term" value="P:DNA repair"/>
    <property type="evidence" value="ECO:0007669"/>
    <property type="project" value="UniProtKB-KW"/>
</dbReference>
<dbReference type="InterPro" id="IPR050326">
    <property type="entry name" value="NAD_dep_DNA_ligaseB"/>
</dbReference>
<evidence type="ECO:0000256" key="3">
    <source>
        <dbReference type="ARBA" id="ARBA00022705"/>
    </source>
</evidence>
<keyword evidence="2" id="KW-0436">Ligase</keyword>
<dbReference type="GO" id="GO:0005524">
    <property type="term" value="F:ATP binding"/>
    <property type="evidence" value="ECO:0007669"/>
    <property type="project" value="InterPro"/>
</dbReference>
<keyword evidence="4" id="KW-0227">DNA damage</keyword>
<dbReference type="GO" id="GO:0006260">
    <property type="term" value="P:DNA replication"/>
    <property type="evidence" value="ECO:0007669"/>
    <property type="project" value="UniProtKB-KW"/>
</dbReference>
<reference evidence="7" key="1">
    <citation type="journal article" date="2020" name="Nature">
        <title>Giant virus diversity and host interactions through global metagenomics.</title>
        <authorList>
            <person name="Schulz F."/>
            <person name="Roux S."/>
            <person name="Paez-Espino D."/>
            <person name="Jungbluth S."/>
            <person name="Walsh D.A."/>
            <person name="Denef V.J."/>
            <person name="McMahon K.D."/>
            <person name="Konstantinidis K.T."/>
            <person name="Eloe-Fadrosh E.A."/>
            <person name="Kyrpides N.C."/>
            <person name="Woyke T."/>
        </authorList>
    </citation>
    <scope>NUCLEOTIDE SEQUENCE</scope>
    <source>
        <strain evidence="7">GVMAG-M-3300017651-5</strain>
    </source>
</reference>
<evidence type="ECO:0000256" key="4">
    <source>
        <dbReference type="ARBA" id="ARBA00022763"/>
    </source>
</evidence>
<sequence length="419" mass="48138">MIDLLDSDTNEYETNTGIREELSFSTEIDYSCVHPPEQTSWQLPVLYQFNAQGNEVLWQIGWNMSQLVILFGRCGGALQTDMRSVETNTSGRTLEQQALQEAKFRYKKKYDEGYRPRVDSLMSSLLPKAMLANEYSKDKSKLVFPVIVQPKLDGKRILAHMLDHNNVGLRSRSGKSQCNFQRVRDELAKFFTYLPAGCHLDGELYKHGVRFESLSSIFSKKTEVHPRENELTYYIFDIIVPDRITSLSYLERYTLIVNSFNAMLSDGINPSNIQILQGALATSHEDVKKYHDECVQNLFEGAMLKKLNHGVKSAMMKDSIYKPSRCNNMLKVKNFISEEGIIVEVVQGTGREEGLAIFKLQDVRGNVFPVRPSGTFDQRRVWYENSSRLIGQQYTFRYFELGVNGVPRFPTGITFRNYE</sequence>
<dbReference type="PANTHER" id="PTHR47810">
    <property type="entry name" value="DNA LIGASE"/>
    <property type="match status" value="1"/>
</dbReference>
<dbReference type="InterPro" id="IPR012340">
    <property type="entry name" value="NA-bd_OB-fold"/>
</dbReference>
<dbReference type="GO" id="GO:0006310">
    <property type="term" value="P:DNA recombination"/>
    <property type="evidence" value="ECO:0007669"/>
    <property type="project" value="InterPro"/>
</dbReference>
<dbReference type="PROSITE" id="PS00697">
    <property type="entry name" value="DNA_LIGASE_A1"/>
    <property type="match status" value="1"/>
</dbReference>
<dbReference type="AlphaFoldDB" id="A0A6C0BP56"/>
<accession>A0A6C0BP56</accession>
<dbReference type="Gene3D" id="3.30.470.30">
    <property type="entry name" value="DNA ligase/mRNA capping enzyme"/>
    <property type="match status" value="1"/>
</dbReference>
<dbReference type="PANTHER" id="PTHR47810:SF1">
    <property type="entry name" value="DNA LIGASE B"/>
    <property type="match status" value="1"/>
</dbReference>
<dbReference type="GO" id="GO:0003910">
    <property type="term" value="F:DNA ligase (ATP) activity"/>
    <property type="evidence" value="ECO:0007669"/>
    <property type="project" value="InterPro"/>
</dbReference>
<comment type="cofactor">
    <cofactor evidence="1">
        <name>a divalent metal cation</name>
        <dbReference type="ChEBI" id="CHEBI:60240"/>
    </cofactor>
</comment>
<evidence type="ECO:0000256" key="2">
    <source>
        <dbReference type="ARBA" id="ARBA00022598"/>
    </source>
</evidence>
<evidence type="ECO:0000313" key="7">
    <source>
        <dbReference type="EMBL" id="QHS93168.1"/>
    </source>
</evidence>
<keyword evidence="5" id="KW-0234">DNA repair</keyword>
<dbReference type="Gene3D" id="2.40.50.140">
    <property type="entry name" value="Nucleic acid-binding proteins"/>
    <property type="match status" value="1"/>
</dbReference>
<evidence type="ECO:0000259" key="6">
    <source>
        <dbReference type="PROSITE" id="PS50160"/>
    </source>
</evidence>
<keyword evidence="3" id="KW-0235">DNA replication</keyword>
<dbReference type="SUPFAM" id="SSF50249">
    <property type="entry name" value="Nucleic acid-binding proteins"/>
    <property type="match status" value="1"/>
</dbReference>
<protein>
    <recommendedName>
        <fullName evidence="6">ATP-dependent DNA ligase family profile domain-containing protein</fullName>
    </recommendedName>
</protein>
<proteinExistence type="predicted"/>
<dbReference type="InterPro" id="IPR012310">
    <property type="entry name" value="DNA_ligase_ATP-dep_cent"/>
</dbReference>
<feature type="domain" description="ATP-dependent DNA ligase family profile" evidence="6">
    <location>
        <begin position="224"/>
        <end position="333"/>
    </location>
</feature>
<dbReference type="SUPFAM" id="SSF56091">
    <property type="entry name" value="DNA ligase/mRNA capping enzyme, catalytic domain"/>
    <property type="match status" value="1"/>
</dbReference>
<evidence type="ECO:0000256" key="1">
    <source>
        <dbReference type="ARBA" id="ARBA00001968"/>
    </source>
</evidence>
<dbReference type="Pfam" id="PF01068">
    <property type="entry name" value="DNA_ligase_A_M"/>
    <property type="match status" value="1"/>
</dbReference>
<evidence type="ECO:0000256" key="5">
    <source>
        <dbReference type="ARBA" id="ARBA00023204"/>
    </source>
</evidence>
<organism evidence="7">
    <name type="scientific">viral metagenome</name>
    <dbReference type="NCBI Taxonomy" id="1070528"/>
    <lineage>
        <taxon>unclassified sequences</taxon>
        <taxon>metagenomes</taxon>
        <taxon>organismal metagenomes</taxon>
    </lineage>
</organism>
<name>A0A6C0BP56_9ZZZZ</name>
<dbReference type="EMBL" id="MN739198">
    <property type="protein sequence ID" value="QHS93168.1"/>
    <property type="molecule type" value="Genomic_DNA"/>
</dbReference>
<dbReference type="PROSITE" id="PS50160">
    <property type="entry name" value="DNA_LIGASE_A3"/>
    <property type="match status" value="1"/>
</dbReference>
<dbReference type="InterPro" id="IPR016059">
    <property type="entry name" value="DNA_ligase_ATP-dep_CS"/>
</dbReference>